<name>A0ACC2MV81_PERAE</name>
<evidence type="ECO:0000313" key="2">
    <source>
        <dbReference type="Proteomes" id="UP001234297"/>
    </source>
</evidence>
<protein>
    <submittedName>
        <fullName evidence="1">Uncharacterized protein</fullName>
    </submittedName>
</protein>
<comment type="caution">
    <text evidence="1">The sequence shown here is derived from an EMBL/GenBank/DDBJ whole genome shotgun (WGS) entry which is preliminary data.</text>
</comment>
<gene>
    <name evidence="1" type="ORF">MRB53_002371</name>
</gene>
<dbReference type="EMBL" id="CM056809">
    <property type="protein sequence ID" value="KAJ8649348.1"/>
    <property type="molecule type" value="Genomic_DNA"/>
</dbReference>
<proteinExistence type="predicted"/>
<sequence>MKILFDFQRSFSNSRVSVVMFSIRNWLRISSLREGGLISSPNISSIKFSFFFNISTLISSIFLISKYYVFCTLLPKDYHCLDSGKFREGNEGRRWPPPLPIDLNFQLFLPFDSRISGIIQRCITSPSLSKQWEERESAGGGGWRHNARHVLSMASSRPTTNGRQFFITYVKQPHLNGPSFIFGRVTHGLKSSSSWRRTHGATSCRDQAESSN</sequence>
<organism evidence="1 2">
    <name type="scientific">Persea americana</name>
    <name type="common">Avocado</name>
    <dbReference type="NCBI Taxonomy" id="3435"/>
    <lineage>
        <taxon>Eukaryota</taxon>
        <taxon>Viridiplantae</taxon>
        <taxon>Streptophyta</taxon>
        <taxon>Embryophyta</taxon>
        <taxon>Tracheophyta</taxon>
        <taxon>Spermatophyta</taxon>
        <taxon>Magnoliopsida</taxon>
        <taxon>Magnoliidae</taxon>
        <taxon>Laurales</taxon>
        <taxon>Lauraceae</taxon>
        <taxon>Persea</taxon>
    </lineage>
</organism>
<accession>A0ACC2MV81</accession>
<evidence type="ECO:0000313" key="1">
    <source>
        <dbReference type="EMBL" id="KAJ8649348.1"/>
    </source>
</evidence>
<dbReference type="Proteomes" id="UP001234297">
    <property type="component" value="Chromosome 1"/>
</dbReference>
<keyword evidence="2" id="KW-1185">Reference proteome</keyword>
<reference evidence="1 2" key="1">
    <citation type="journal article" date="2022" name="Hortic Res">
        <title>A haplotype resolved chromosomal level avocado genome allows analysis of novel avocado genes.</title>
        <authorList>
            <person name="Nath O."/>
            <person name="Fletcher S.J."/>
            <person name="Hayward A."/>
            <person name="Shaw L.M."/>
            <person name="Masouleh A.K."/>
            <person name="Furtado A."/>
            <person name="Henry R.J."/>
            <person name="Mitter N."/>
        </authorList>
    </citation>
    <scope>NUCLEOTIDE SEQUENCE [LARGE SCALE GENOMIC DNA]</scope>
    <source>
        <strain evidence="2">cv. Hass</strain>
    </source>
</reference>